<protein>
    <submittedName>
        <fullName evidence="1">Uncharacterized protein</fullName>
    </submittedName>
</protein>
<organism evidence="1 2">
    <name type="scientific">Chitinophaga pinensis</name>
    <dbReference type="NCBI Taxonomy" id="79329"/>
    <lineage>
        <taxon>Bacteria</taxon>
        <taxon>Pseudomonadati</taxon>
        <taxon>Bacteroidota</taxon>
        <taxon>Chitinophagia</taxon>
        <taxon>Chitinophagales</taxon>
        <taxon>Chitinophagaceae</taxon>
        <taxon>Chitinophaga</taxon>
    </lineage>
</organism>
<evidence type="ECO:0000313" key="1">
    <source>
        <dbReference type="EMBL" id="TWV93952.1"/>
    </source>
</evidence>
<dbReference type="RefSeq" id="WP_146307869.1">
    <property type="nucleotide sequence ID" value="NZ_VOHS01000051.1"/>
</dbReference>
<name>A0A5C6LML2_9BACT</name>
<dbReference type="AlphaFoldDB" id="A0A5C6LML2"/>
<sequence>MFGINTGYIDASENTLVEDGAEIQLKVKDGNHRLFNLIELFIDDGYYKFNVTEITDYIKIVVSTQPDIDLRNFDQPPLSIDELDEEERRSPFSNKSKRRLGGVLISSFG</sequence>
<dbReference type="Proteomes" id="UP000318815">
    <property type="component" value="Unassembled WGS sequence"/>
</dbReference>
<reference evidence="1 2" key="1">
    <citation type="submission" date="2019-08" db="EMBL/GenBank/DDBJ databases">
        <title>Whole genome sequencing of chitin degrading bacteria Chitinophaga pinensis YS16.</title>
        <authorList>
            <person name="Singh R.P."/>
            <person name="Manchanda G."/>
            <person name="Maurya I.K."/>
            <person name="Joshi N.K."/>
            <person name="Srivastava A.K."/>
        </authorList>
    </citation>
    <scope>NUCLEOTIDE SEQUENCE [LARGE SCALE GENOMIC DNA]</scope>
    <source>
        <strain evidence="1 2">YS-16</strain>
    </source>
</reference>
<gene>
    <name evidence="1" type="ORF">FEF09_26320</name>
</gene>
<evidence type="ECO:0000313" key="2">
    <source>
        <dbReference type="Proteomes" id="UP000318815"/>
    </source>
</evidence>
<dbReference type="EMBL" id="VOHS01000051">
    <property type="protein sequence ID" value="TWV93952.1"/>
    <property type="molecule type" value="Genomic_DNA"/>
</dbReference>
<keyword evidence="2" id="KW-1185">Reference proteome</keyword>
<accession>A0A5C6LML2</accession>
<proteinExistence type="predicted"/>
<comment type="caution">
    <text evidence="1">The sequence shown here is derived from an EMBL/GenBank/DDBJ whole genome shotgun (WGS) entry which is preliminary data.</text>
</comment>